<evidence type="ECO:0000256" key="1">
    <source>
        <dbReference type="SAM" id="MobiDB-lite"/>
    </source>
</evidence>
<dbReference type="SUPFAM" id="SSF49401">
    <property type="entry name" value="Bacterial adhesins"/>
    <property type="match status" value="3"/>
</dbReference>
<feature type="compositionally biased region" description="Polar residues" evidence="1">
    <location>
        <begin position="612"/>
        <end position="628"/>
    </location>
</feature>
<name>A0A6N2ULT5_9BIFI</name>
<feature type="region of interest" description="Disordered" evidence="1">
    <location>
        <begin position="612"/>
        <end position="634"/>
    </location>
</feature>
<keyword evidence="2" id="KW-0812">Transmembrane</keyword>
<dbReference type="Gene3D" id="2.60.40.10">
    <property type="entry name" value="Immunoglobulins"/>
    <property type="match status" value="1"/>
</dbReference>
<feature type="transmembrane region" description="Helical" evidence="2">
    <location>
        <begin position="42"/>
        <end position="64"/>
    </location>
</feature>
<dbReference type="InterPro" id="IPR041033">
    <property type="entry name" value="SpaA_PFL_dom_1"/>
</dbReference>
<organism evidence="4">
    <name type="scientific">Bifidobacterium dentium</name>
    <dbReference type="NCBI Taxonomy" id="1689"/>
    <lineage>
        <taxon>Bacteria</taxon>
        <taxon>Bacillati</taxon>
        <taxon>Actinomycetota</taxon>
        <taxon>Actinomycetes</taxon>
        <taxon>Bifidobacteriales</taxon>
        <taxon>Bifidobacteriaceae</taxon>
        <taxon>Bifidobacterium</taxon>
    </lineage>
</organism>
<dbReference type="AlphaFoldDB" id="A0A6N2ULT5"/>
<reference evidence="4" key="1">
    <citation type="submission" date="2019-11" db="EMBL/GenBank/DDBJ databases">
        <authorList>
            <person name="Feng L."/>
        </authorList>
    </citation>
    <scope>NUCLEOTIDE SEQUENCE</scope>
    <source>
        <strain evidence="4">BdentiumLFYP24</strain>
    </source>
</reference>
<dbReference type="EMBL" id="CACRSP010000014">
    <property type="protein sequence ID" value="VYT19274.1"/>
    <property type="molecule type" value="Genomic_DNA"/>
</dbReference>
<evidence type="ECO:0000256" key="2">
    <source>
        <dbReference type="SAM" id="Phobius"/>
    </source>
</evidence>
<keyword evidence="2" id="KW-1133">Transmembrane helix</keyword>
<dbReference type="InterPro" id="IPR013783">
    <property type="entry name" value="Ig-like_fold"/>
</dbReference>
<feature type="transmembrane region" description="Helical" evidence="2">
    <location>
        <begin position="1119"/>
        <end position="1137"/>
    </location>
</feature>
<protein>
    <recommendedName>
        <fullName evidence="3">SpaA-like prealbumin fold domain-containing protein</fullName>
    </recommendedName>
</protein>
<evidence type="ECO:0000259" key="3">
    <source>
        <dbReference type="Pfam" id="PF17802"/>
    </source>
</evidence>
<gene>
    <name evidence="4" type="ORF">BDLFYP24_00478</name>
</gene>
<sequence length="1151" mass="123698">MRPTSQGGKPKPSPSKADNTRLKAQGHHVAQPGASTFLRHRLACVVTAVAILLAMVTAGTVWAVEPTDFTDRITGVEIKYSPDGYTWGDVPAEGVEKTGHLRFNIQWSLDRNYLDSNSAIQYRLPGEFRLVRADSGVVYNDRNADPMGTYEVSADGHIVIHYNETYVKTNRNSVLTGHLEFQANVSDMKTGTDERIHISIPPHSTEIPINRTSGMSIDKKAVEIDSANGIVKYTVTVNSDKGTYGPVIVEDRMLSDSLTLDQGKGFTVTRNGGDISSIITPTATGKGFRLALERMDPGDRYEITYYGRITADAAGTDATVANQVKATSKRGNGDDFSVDKRVETNVSTRPDVSKSGGITAGGKTKWTIGIDTKNRDIVGWTLTDTPSANITLPDTVHISPAVNGSDTISVGGSGFTFPVNSTGDPATHKYTITYETDMPAVVDGTTRVDNTATLTPPGPGGDPGSGSAEVDYGQRVRDSLYKSGQGANELADGTAELKWAVSLKSPLEDSAGWTYTDRLEQPENGVHYISGSQWDMLVASVKQRLQWAGEPLKSQAESVRFTKDKDTAGRIVGFTIQSDGVFPQGGQLYFEYSSTGVTNTQAETVFRNQAGFNGATHTGENRLTPSHTSSEKYDLKSNITGDSGHDMSDLDTAVQNGGRVRYLGWKIVTKVAPNDRHADMRITELLPAGKVALLANADKPGLGFQVGDGAESEFGFDTSGNASVTVRGVRVTAARQSDGSIVITVPKELLEKLGNRDQDAISVYARATLADGVLSGSGVRHATIENSVVVSGGDDGGILDRKTQRQTISDDRYKGMLSKSHPVSPDGHYAGNVITYSVVINPAGRKMLTDPNATLRLRDELTYTHNEYYSKLRISYVPGSAKLYEGVRDSSGKTVADESKPVGMDDFHYESVVADAAQGTMRNIITATVPDGKPLVLQYRYRFSGTENTWTGNVSNTVSLDGQGSTSDTLSFQIRKSSAGGDVSTIAVYKHDSRNYNKPLKGAMFRLYRYNGSTYEPVRDAHGGDRIFTTGADGQVDIDGKDIDYNTAYYLEEIKAPDGDYVLPTGQGARTYFIRPDGSGSAVSKPAGFTGRSVYLGDIIDIANTRAVALPSTGGMGDAWFIGGGVLTVLVASFGLAESLKNAKRSKVSQK</sequence>
<proteinExistence type="predicted"/>
<dbReference type="GO" id="GO:0005975">
    <property type="term" value="P:carbohydrate metabolic process"/>
    <property type="evidence" value="ECO:0007669"/>
    <property type="project" value="UniProtKB-ARBA"/>
</dbReference>
<feature type="region of interest" description="Disordered" evidence="1">
    <location>
        <begin position="1"/>
        <end position="28"/>
    </location>
</feature>
<evidence type="ECO:0000313" key="4">
    <source>
        <dbReference type="EMBL" id="VYT19274.1"/>
    </source>
</evidence>
<feature type="domain" description="SpaA-like prealbumin fold" evidence="3">
    <location>
        <begin position="985"/>
        <end position="1059"/>
    </location>
</feature>
<keyword evidence="2" id="KW-0472">Membrane</keyword>
<accession>A0A6N2ULT5</accession>
<dbReference type="InterPro" id="IPR008966">
    <property type="entry name" value="Adhesion_dom_sf"/>
</dbReference>
<dbReference type="Pfam" id="PF17802">
    <property type="entry name" value="SpaA"/>
    <property type="match status" value="1"/>
</dbReference>